<protein>
    <recommendedName>
        <fullName evidence="15 16">Type III pantothenate kinase</fullName>
        <ecNumber evidence="6 16">2.7.1.33</ecNumber>
    </recommendedName>
    <alternativeName>
        <fullName evidence="16">PanK-III</fullName>
    </alternativeName>
    <alternativeName>
        <fullName evidence="16">Pantothenic acid kinase</fullName>
    </alternativeName>
</protein>
<evidence type="ECO:0000256" key="5">
    <source>
        <dbReference type="ARBA" id="ARBA00011738"/>
    </source>
</evidence>
<dbReference type="CDD" id="cd24015">
    <property type="entry name" value="ASKHA_NBD_PanK-III"/>
    <property type="match status" value="1"/>
</dbReference>
<evidence type="ECO:0000256" key="9">
    <source>
        <dbReference type="ARBA" id="ARBA00022741"/>
    </source>
</evidence>
<evidence type="ECO:0000256" key="11">
    <source>
        <dbReference type="ARBA" id="ARBA00022840"/>
    </source>
</evidence>
<accession>A0A5D0MGF2</accession>
<dbReference type="HAMAP" id="MF_01274">
    <property type="entry name" value="Pantothen_kinase_3"/>
    <property type="match status" value="1"/>
</dbReference>
<evidence type="ECO:0000256" key="7">
    <source>
        <dbReference type="ARBA" id="ARBA00022490"/>
    </source>
</evidence>
<comment type="cofactor">
    <cofactor evidence="16">
        <name>NH4(+)</name>
        <dbReference type="ChEBI" id="CHEBI:28938"/>
    </cofactor>
    <cofactor evidence="16">
        <name>K(+)</name>
        <dbReference type="ChEBI" id="CHEBI:29103"/>
    </cofactor>
    <text evidence="16">A monovalent cation. Ammonium or potassium.</text>
</comment>
<evidence type="ECO:0000256" key="15">
    <source>
        <dbReference type="ARBA" id="ARBA00040883"/>
    </source>
</evidence>
<evidence type="ECO:0000256" key="2">
    <source>
        <dbReference type="ARBA" id="ARBA00001958"/>
    </source>
</evidence>
<dbReference type="GO" id="GO:0015937">
    <property type="term" value="P:coenzyme A biosynthetic process"/>
    <property type="evidence" value="ECO:0007669"/>
    <property type="project" value="UniProtKB-UniRule"/>
</dbReference>
<evidence type="ECO:0000256" key="14">
    <source>
        <dbReference type="ARBA" id="ARBA00038036"/>
    </source>
</evidence>
<dbReference type="SUPFAM" id="SSF53067">
    <property type="entry name" value="Actin-like ATPase domain"/>
    <property type="match status" value="2"/>
</dbReference>
<sequence length="256" mass="28620">MKDVNFDLNLAIDIGNSTVNIAFFENKDFINSISLQTDQMIKGNFKIEKPKDFNKQIAKVEKAGISSVVPEATNKVIDFIQEQKNIKIYKIEELDYNIKIDYEGLLGEDRMMAILGAFKDYGIKNVVVDIGSALTFSVLDKDKVFRGGMIALGPFNILRSSTQNTSQLENIKLHKPVANIGQNTESSLNSGIYWMIVGAIEKGIETIENEIGYKLGKILTGGGTDLVKDYFIEKNYILDRYLVVKGVNYLLLDNGV</sequence>
<evidence type="ECO:0000256" key="3">
    <source>
        <dbReference type="ARBA" id="ARBA00004496"/>
    </source>
</evidence>
<keyword evidence="16" id="KW-0479">Metal-binding</keyword>
<dbReference type="AlphaFoldDB" id="A0A5D0MGF2"/>
<dbReference type="InterPro" id="IPR004619">
    <property type="entry name" value="Type_III_PanK"/>
</dbReference>
<dbReference type="PANTHER" id="PTHR34265">
    <property type="entry name" value="TYPE III PANTOTHENATE KINASE"/>
    <property type="match status" value="1"/>
</dbReference>
<evidence type="ECO:0000256" key="12">
    <source>
        <dbReference type="ARBA" id="ARBA00022958"/>
    </source>
</evidence>
<keyword evidence="9 16" id="KW-0547">Nucleotide-binding</keyword>
<evidence type="ECO:0000313" key="17">
    <source>
        <dbReference type="EMBL" id="TYB31492.1"/>
    </source>
</evidence>
<comment type="pathway">
    <text evidence="4 16">Cofactor biosynthesis; coenzyme A biosynthesis; CoA from (R)-pantothenate: step 1/5.</text>
</comment>
<evidence type="ECO:0000256" key="16">
    <source>
        <dbReference type="HAMAP-Rule" id="MF_01274"/>
    </source>
</evidence>
<dbReference type="Gene3D" id="3.30.420.40">
    <property type="match status" value="2"/>
</dbReference>
<dbReference type="InterPro" id="IPR043129">
    <property type="entry name" value="ATPase_NBD"/>
</dbReference>
<comment type="cofactor">
    <cofactor evidence="2">
        <name>K(+)</name>
        <dbReference type="ChEBI" id="CHEBI:29103"/>
    </cofactor>
</comment>
<dbReference type="GO" id="GO:0004594">
    <property type="term" value="F:pantothenate kinase activity"/>
    <property type="evidence" value="ECO:0007669"/>
    <property type="project" value="UniProtKB-UniRule"/>
</dbReference>
<comment type="subcellular location">
    <subcellularLocation>
        <location evidence="3 16">Cytoplasm</location>
    </subcellularLocation>
</comment>
<keyword evidence="13 16" id="KW-0173">Coenzyme A biosynthesis</keyword>
<comment type="function">
    <text evidence="16">Catalyzes the phosphorylation of pantothenate (Pan), the first step in CoA biosynthesis.</text>
</comment>
<dbReference type="Pfam" id="PF03309">
    <property type="entry name" value="Pan_kinase"/>
    <property type="match status" value="1"/>
</dbReference>
<dbReference type="GO" id="GO:0005737">
    <property type="term" value="C:cytoplasm"/>
    <property type="evidence" value="ECO:0007669"/>
    <property type="project" value="UniProtKB-SubCell"/>
</dbReference>
<comment type="catalytic activity">
    <reaction evidence="1 16">
        <text>(R)-pantothenate + ATP = (R)-4'-phosphopantothenate + ADP + H(+)</text>
        <dbReference type="Rhea" id="RHEA:16373"/>
        <dbReference type="ChEBI" id="CHEBI:10986"/>
        <dbReference type="ChEBI" id="CHEBI:15378"/>
        <dbReference type="ChEBI" id="CHEBI:29032"/>
        <dbReference type="ChEBI" id="CHEBI:30616"/>
        <dbReference type="ChEBI" id="CHEBI:456216"/>
        <dbReference type="EC" id="2.7.1.33"/>
    </reaction>
</comment>
<feature type="active site" description="Proton acceptor" evidence="16">
    <location>
        <position position="109"/>
    </location>
</feature>
<reference evidence="17" key="1">
    <citation type="submission" date="2019-08" db="EMBL/GenBank/DDBJ databases">
        <title>Genomic characterization of a novel candidate phylum (ARYD3) from a high temperature, high salinity tertiary oil reservoir in north central Oklahoma, USA.</title>
        <authorList>
            <person name="Youssef N.H."/>
            <person name="Yadav A."/>
            <person name="Elshahed M.S."/>
        </authorList>
    </citation>
    <scope>NUCLEOTIDE SEQUENCE [LARGE SCALE GENOMIC DNA]</scope>
    <source>
        <strain evidence="17">ARYD3</strain>
    </source>
</reference>
<evidence type="ECO:0000256" key="6">
    <source>
        <dbReference type="ARBA" id="ARBA00012102"/>
    </source>
</evidence>
<keyword evidence="18" id="KW-1185">Reference proteome</keyword>
<dbReference type="GO" id="GO:0005524">
    <property type="term" value="F:ATP binding"/>
    <property type="evidence" value="ECO:0007669"/>
    <property type="project" value="UniProtKB-UniRule"/>
</dbReference>
<evidence type="ECO:0000256" key="10">
    <source>
        <dbReference type="ARBA" id="ARBA00022777"/>
    </source>
</evidence>
<feature type="binding site" evidence="16">
    <location>
        <begin position="107"/>
        <end position="110"/>
    </location>
    <ligand>
        <name>substrate</name>
    </ligand>
</feature>
<evidence type="ECO:0000313" key="18">
    <source>
        <dbReference type="Proteomes" id="UP000324143"/>
    </source>
</evidence>
<feature type="binding site" evidence="16">
    <location>
        <position position="129"/>
    </location>
    <ligand>
        <name>K(+)</name>
        <dbReference type="ChEBI" id="CHEBI:29103"/>
    </ligand>
</feature>
<dbReference type="GO" id="GO:0046872">
    <property type="term" value="F:metal ion binding"/>
    <property type="evidence" value="ECO:0007669"/>
    <property type="project" value="UniProtKB-KW"/>
</dbReference>
<keyword evidence="12 16" id="KW-0630">Potassium</keyword>
<keyword evidence="8 16" id="KW-0808">Transferase</keyword>
<comment type="caution">
    <text evidence="17">The sequence shown here is derived from an EMBL/GenBank/DDBJ whole genome shotgun (WGS) entry which is preliminary data.</text>
</comment>
<dbReference type="EMBL" id="VSIX01000033">
    <property type="protein sequence ID" value="TYB31492.1"/>
    <property type="molecule type" value="Genomic_DNA"/>
</dbReference>
<comment type="subunit">
    <text evidence="5 16">Homodimer.</text>
</comment>
<evidence type="ECO:0000256" key="8">
    <source>
        <dbReference type="ARBA" id="ARBA00022679"/>
    </source>
</evidence>
<gene>
    <name evidence="16" type="primary">coaX</name>
    <name evidence="17" type="ORF">FXF47_04020</name>
</gene>
<name>A0A5D0MGF2_9BACT</name>
<keyword evidence="10 16" id="KW-0418">Kinase</keyword>
<feature type="binding site" evidence="16">
    <location>
        <position position="184"/>
    </location>
    <ligand>
        <name>substrate</name>
    </ligand>
</feature>
<evidence type="ECO:0000256" key="1">
    <source>
        <dbReference type="ARBA" id="ARBA00001206"/>
    </source>
</evidence>
<evidence type="ECO:0000256" key="4">
    <source>
        <dbReference type="ARBA" id="ARBA00005225"/>
    </source>
</evidence>
<feature type="binding site" evidence="16">
    <location>
        <begin position="13"/>
        <end position="20"/>
    </location>
    <ligand>
        <name>ATP</name>
        <dbReference type="ChEBI" id="CHEBI:30616"/>
    </ligand>
</feature>
<dbReference type="UniPathway" id="UPA00241">
    <property type="reaction ID" value="UER00352"/>
</dbReference>
<organism evidence="17 18">
    <name type="scientific">Candidatus Mcinerneyibacterium aminivorans</name>
    <dbReference type="NCBI Taxonomy" id="2703815"/>
    <lineage>
        <taxon>Bacteria</taxon>
        <taxon>Candidatus Macinerneyibacteriota</taxon>
        <taxon>Candidatus Mcinerneyibacteria</taxon>
        <taxon>Candidatus Mcinerneyibacteriales</taxon>
        <taxon>Candidatus Mcinerneyibacteriaceae</taxon>
        <taxon>Candidatus Mcinerneyibacterium</taxon>
    </lineage>
</organism>
<feature type="binding site" evidence="16">
    <location>
        <position position="102"/>
    </location>
    <ligand>
        <name>substrate</name>
    </ligand>
</feature>
<proteinExistence type="inferred from homology"/>
<keyword evidence="7 16" id="KW-0963">Cytoplasm</keyword>
<dbReference type="Proteomes" id="UP000324143">
    <property type="component" value="Unassembled WGS sequence"/>
</dbReference>
<comment type="similarity">
    <text evidence="14 16">Belongs to the type III pantothenate kinase family.</text>
</comment>
<dbReference type="PANTHER" id="PTHR34265:SF1">
    <property type="entry name" value="TYPE III PANTOTHENATE KINASE"/>
    <property type="match status" value="1"/>
</dbReference>
<dbReference type="EC" id="2.7.1.33" evidence="6 16"/>
<dbReference type="NCBIfam" id="TIGR00671">
    <property type="entry name" value="baf"/>
    <property type="match status" value="1"/>
</dbReference>
<evidence type="ECO:0000256" key="13">
    <source>
        <dbReference type="ARBA" id="ARBA00022993"/>
    </source>
</evidence>
<keyword evidence="11 16" id="KW-0067">ATP-binding</keyword>
<feature type="binding site" evidence="16">
    <location>
        <position position="132"/>
    </location>
    <ligand>
        <name>ATP</name>
        <dbReference type="ChEBI" id="CHEBI:30616"/>
    </ligand>
</feature>